<comment type="caution">
    <text evidence="3">The sequence shown here is derived from an EMBL/GenBank/DDBJ whole genome shotgun (WGS) entry which is preliminary data.</text>
</comment>
<keyword evidence="2" id="KW-1133">Transmembrane helix</keyword>
<sequence length="309" mass="34369">MTLFPLKKIVDSSVFGERLPHPPVNFHGSYEGSNEIPYDMSDSPEYTSHRSQDNMYPESSGSNSIYSSSADFYDTNSKFLENDNSGFIRRFRAASHMDGSGLQAINRSQSKSNHYKTDASQVANKILDVVIGNSYHIDNNSHLDDSDLLISDIETRSVDSLSSTNSIITGSEISQISGDKMQGFRNSDNTSGADKNASINQPSQYDTISLSSGHSVSRLTSFDSLNSEMRPDYFTSGNNEHLSQSNLDENGNRSLDSAFVYIFLINTAAFLFNGFYFLIFTENPEHGNPPNRDGYLFYALIDSLCLYIN</sequence>
<accession>A0A1R0GVS4</accession>
<keyword evidence="4" id="KW-1185">Reference proteome</keyword>
<protein>
    <submittedName>
        <fullName evidence="3">Uncharacterized protein</fullName>
    </submittedName>
</protein>
<evidence type="ECO:0000256" key="1">
    <source>
        <dbReference type="SAM" id="MobiDB-lite"/>
    </source>
</evidence>
<organism evidence="3 4">
    <name type="scientific">Smittium mucronatum</name>
    <dbReference type="NCBI Taxonomy" id="133383"/>
    <lineage>
        <taxon>Eukaryota</taxon>
        <taxon>Fungi</taxon>
        <taxon>Fungi incertae sedis</taxon>
        <taxon>Zoopagomycota</taxon>
        <taxon>Kickxellomycotina</taxon>
        <taxon>Harpellomycetes</taxon>
        <taxon>Harpellales</taxon>
        <taxon>Legeriomycetaceae</taxon>
        <taxon>Smittium</taxon>
    </lineage>
</organism>
<feature type="region of interest" description="Disordered" evidence="1">
    <location>
        <begin position="26"/>
        <end position="62"/>
    </location>
</feature>
<dbReference type="OrthoDB" id="10463354at2759"/>
<keyword evidence="2" id="KW-0812">Transmembrane</keyword>
<evidence type="ECO:0000256" key="2">
    <source>
        <dbReference type="SAM" id="Phobius"/>
    </source>
</evidence>
<name>A0A1R0GVS4_9FUNG</name>
<feature type="region of interest" description="Disordered" evidence="1">
    <location>
        <begin position="178"/>
        <end position="204"/>
    </location>
</feature>
<reference evidence="3 4" key="1">
    <citation type="journal article" date="2016" name="Mol. Biol. Evol.">
        <title>Genome-Wide Survey of Gut Fungi (Harpellales) Reveals the First Horizontally Transferred Ubiquitin Gene from a Mosquito Host.</title>
        <authorList>
            <person name="Wang Y."/>
            <person name="White M.M."/>
            <person name="Kvist S."/>
            <person name="Moncalvo J.M."/>
        </authorList>
    </citation>
    <scope>NUCLEOTIDE SEQUENCE [LARGE SCALE GENOMIC DNA]</scope>
    <source>
        <strain evidence="3 4">ALG-7-W6</strain>
    </source>
</reference>
<proteinExistence type="predicted"/>
<keyword evidence="2" id="KW-0472">Membrane</keyword>
<evidence type="ECO:0000313" key="3">
    <source>
        <dbReference type="EMBL" id="OLY80948.1"/>
    </source>
</evidence>
<dbReference type="Proteomes" id="UP000187455">
    <property type="component" value="Unassembled WGS sequence"/>
</dbReference>
<gene>
    <name evidence="3" type="ORF">AYI68_g4951</name>
</gene>
<dbReference type="AlphaFoldDB" id="A0A1R0GVS4"/>
<dbReference type="EMBL" id="LSSL01002946">
    <property type="protein sequence ID" value="OLY80948.1"/>
    <property type="molecule type" value="Genomic_DNA"/>
</dbReference>
<feature type="transmembrane region" description="Helical" evidence="2">
    <location>
        <begin position="258"/>
        <end position="279"/>
    </location>
</feature>
<feature type="compositionally biased region" description="Polar residues" evidence="1">
    <location>
        <begin position="184"/>
        <end position="204"/>
    </location>
</feature>
<evidence type="ECO:0000313" key="4">
    <source>
        <dbReference type="Proteomes" id="UP000187455"/>
    </source>
</evidence>